<dbReference type="GO" id="GO:0005730">
    <property type="term" value="C:nucleolus"/>
    <property type="evidence" value="ECO:0007669"/>
    <property type="project" value="TreeGrafter"/>
</dbReference>
<name>A0A8H7Q6R9_9FUNG</name>
<comment type="caution">
    <text evidence="4">The sequence shown here is derived from an EMBL/GenBank/DDBJ whole genome shotgun (WGS) entry which is preliminary data.</text>
</comment>
<dbReference type="GO" id="GO:0006334">
    <property type="term" value="P:nucleosome assembly"/>
    <property type="evidence" value="ECO:0007669"/>
    <property type="project" value="TreeGrafter"/>
</dbReference>
<feature type="compositionally biased region" description="Basic and acidic residues" evidence="3">
    <location>
        <begin position="404"/>
        <end position="415"/>
    </location>
</feature>
<dbReference type="Pfam" id="PF08243">
    <property type="entry name" value="SPT2"/>
    <property type="match status" value="1"/>
</dbReference>
<evidence type="ECO:0008006" key="6">
    <source>
        <dbReference type="Google" id="ProtNLM"/>
    </source>
</evidence>
<evidence type="ECO:0000313" key="4">
    <source>
        <dbReference type="EMBL" id="KAG2187077.1"/>
    </source>
</evidence>
<sequence length="469" mass="54781">MLLLGEQFQVGGGYFHGFIKFSTTYDASRSVQFEPPIAAPDSLSSLLKLMSDVQFEDLLAAATRISREHEQDLKQRADRSREEESRKRQEEERRQKSKKDAQAAIIKLREEEEKRRKQSMLKQKLMKERREQELLQRQKQQQRTPTDRKPVDRKTTDRKPTSKQPARQNMLSEKPRVVQDLSFDEIMKRAKQVPTDKKALSMRKKPLPSELGQNRPKPSLSEINRKPKASTTPSRPHTTPNKQPTKSSIYTSRPSSNNSAAAGSAKMASVRDRLKNIALAPPQRLNTVKRDLRSVEEIQQDIRRQLGKPPSEVKPARERVRERPPIRRSLSPRSAPTRAPERRPTRRSLSPPRPQRPAGRMPFRPSQRRRYSDEEEDDDLDGFIDDGDEEEDLNNYSDVISKMFRYDRKRYRDETFSDDDMEAGASDVLREETRSSRIARQEDLLEEQREREELERAHKRKLAKQKKQK</sequence>
<feature type="region of interest" description="Disordered" evidence="3">
    <location>
        <begin position="301"/>
        <end position="469"/>
    </location>
</feature>
<evidence type="ECO:0000256" key="2">
    <source>
        <dbReference type="ARBA" id="ARBA00023054"/>
    </source>
</evidence>
<dbReference type="PANTHER" id="PTHR22691:SF8">
    <property type="entry name" value="PROTEIN SPT2 HOMOLOG"/>
    <property type="match status" value="1"/>
</dbReference>
<dbReference type="GO" id="GO:0003677">
    <property type="term" value="F:DNA binding"/>
    <property type="evidence" value="ECO:0007669"/>
    <property type="project" value="TreeGrafter"/>
</dbReference>
<feature type="compositionally biased region" description="Acidic residues" evidence="3">
    <location>
        <begin position="373"/>
        <end position="393"/>
    </location>
</feature>
<dbReference type="PANTHER" id="PTHR22691">
    <property type="entry name" value="YEAST SPT2-RELATED"/>
    <property type="match status" value="1"/>
</dbReference>
<keyword evidence="5" id="KW-1185">Reference proteome</keyword>
<feature type="compositionally biased region" description="Low complexity" evidence="3">
    <location>
        <begin position="327"/>
        <end position="338"/>
    </location>
</feature>
<accession>A0A8H7Q6R9</accession>
<feature type="compositionally biased region" description="Basic residues" evidence="3">
    <location>
        <begin position="457"/>
        <end position="469"/>
    </location>
</feature>
<dbReference type="EMBL" id="JAEPRA010000004">
    <property type="protein sequence ID" value="KAG2187077.1"/>
    <property type="molecule type" value="Genomic_DNA"/>
</dbReference>
<feature type="region of interest" description="Disordered" evidence="3">
    <location>
        <begin position="69"/>
        <end position="102"/>
    </location>
</feature>
<dbReference type="SMART" id="SM00784">
    <property type="entry name" value="SPT2"/>
    <property type="match status" value="1"/>
</dbReference>
<comment type="similarity">
    <text evidence="1">Belongs to the SPT2 family.</text>
</comment>
<protein>
    <recommendedName>
        <fullName evidence="6">SPT2 chromatin protein</fullName>
    </recommendedName>
</protein>
<dbReference type="InterPro" id="IPR013256">
    <property type="entry name" value="Chromatin_SPT2"/>
</dbReference>
<evidence type="ECO:0000313" key="5">
    <source>
        <dbReference type="Proteomes" id="UP000612746"/>
    </source>
</evidence>
<dbReference type="Proteomes" id="UP000612746">
    <property type="component" value="Unassembled WGS sequence"/>
</dbReference>
<dbReference type="GO" id="GO:0042393">
    <property type="term" value="F:histone binding"/>
    <property type="evidence" value="ECO:0007669"/>
    <property type="project" value="TreeGrafter"/>
</dbReference>
<evidence type="ECO:0000256" key="3">
    <source>
        <dbReference type="SAM" id="MobiDB-lite"/>
    </source>
</evidence>
<feature type="compositionally biased region" description="Polar residues" evidence="3">
    <location>
        <begin position="229"/>
        <end position="254"/>
    </location>
</feature>
<dbReference type="AlphaFoldDB" id="A0A8H7Q6R9"/>
<feature type="region of interest" description="Disordered" evidence="3">
    <location>
        <begin position="130"/>
        <end position="269"/>
    </location>
</feature>
<keyword evidence="2" id="KW-0175">Coiled coil</keyword>
<reference evidence="4" key="1">
    <citation type="submission" date="2020-12" db="EMBL/GenBank/DDBJ databases">
        <title>Metabolic potential, ecology and presence of endohyphal bacteria is reflected in genomic diversity of Mucoromycotina.</title>
        <authorList>
            <person name="Muszewska A."/>
            <person name="Okrasinska A."/>
            <person name="Steczkiewicz K."/>
            <person name="Drgas O."/>
            <person name="Orlowska M."/>
            <person name="Perlinska-Lenart U."/>
            <person name="Aleksandrzak-Piekarczyk T."/>
            <person name="Szatraj K."/>
            <person name="Zielenkiewicz U."/>
            <person name="Pilsyk S."/>
            <person name="Malc E."/>
            <person name="Mieczkowski P."/>
            <person name="Kruszewska J.S."/>
            <person name="Biernat P."/>
            <person name="Pawlowska J."/>
        </authorList>
    </citation>
    <scope>NUCLEOTIDE SEQUENCE</scope>
    <source>
        <strain evidence="4">WA0000051536</strain>
    </source>
</reference>
<organism evidence="4 5">
    <name type="scientific">Umbelopsis vinacea</name>
    <dbReference type="NCBI Taxonomy" id="44442"/>
    <lineage>
        <taxon>Eukaryota</taxon>
        <taxon>Fungi</taxon>
        <taxon>Fungi incertae sedis</taxon>
        <taxon>Mucoromycota</taxon>
        <taxon>Mucoromycotina</taxon>
        <taxon>Umbelopsidomycetes</taxon>
        <taxon>Umbelopsidales</taxon>
        <taxon>Umbelopsidaceae</taxon>
        <taxon>Umbelopsis</taxon>
    </lineage>
</organism>
<feature type="compositionally biased region" description="Basic and acidic residues" evidence="3">
    <location>
        <begin position="314"/>
        <end position="325"/>
    </location>
</feature>
<proteinExistence type="inferred from homology"/>
<feature type="compositionally biased region" description="Basic and acidic residues" evidence="3">
    <location>
        <begin position="428"/>
        <end position="456"/>
    </location>
</feature>
<evidence type="ECO:0000256" key="1">
    <source>
        <dbReference type="ARBA" id="ARBA00006461"/>
    </source>
</evidence>
<gene>
    <name evidence="4" type="ORF">INT44_003305</name>
</gene>
<dbReference type="OrthoDB" id="2442712at2759"/>
<feature type="compositionally biased region" description="Basic and acidic residues" evidence="3">
    <location>
        <begin position="145"/>
        <end position="160"/>
    </location>
</feature>
<feature type="compositionally biased region" description="Low complexity" evidence="3">
    <location>
        <begin position="255"/>
        <end position="268"/>
    </location>
</feature>
<dbReference type="GO" id="GO:0006360">
    <property type="term" value="P:transcription by RNA polymerase I"/>
    <property type="evidence" value="ECO:0007669"/>
    <property type="project" value="TreeGrafter"/>
</dbReference>
<feature type="compositionally biased region" description="Polar residues" evidence="3">
    <location>
        <begin position="162"/>
        <end position="171"/>
    </location>
</feature>